<evidence type="ECO:0000313" key="2">
    <source>
        <dbReference type="Proteomes" id="UP000663851"/>
    </source>
</evidence>
<sequence>MSQSCSIHQCTRISRRLCDCYQQNLCLQHINEHNTVLISQHNPLVGEINTIGDRLKALNIQKTMEYSRQKLEMSIIRQLKTNMNNIEQTYFIINTRPVHVDDRKNNPSFEGSFRSLTGNSRYILIHQQPNLCLFDRAMNIAKKILRAHGAIQDMCWSTTLDGFIVLGKNKIFFINENTIPIGNQHIMKERGWLSGTCSEAVFFACTNERTSSIMEFTLLPTMQLIREWEHPFTCTKVHSLVMNGLLPIIQLEDCFKLQKMGKSRKQINIILVPIV</sequence>
<dbReference type="Proteomes" id="UP000663851">
    <property type="component" value="Unassembled WGS sequence"/>
</dbReference>
<gene>
    <name evidence="1" type="ORF">HFQ381_LOCUS22852</name>
</gene>
<evidence type="ECO:0000313" key="1">
    <source>
        <dbReference type="EMBL" id="CAF4437468.1"/>
    </source>
</evidence>
<reference evidence="1" key="1">
    <citation type="submission" date="2021-02" db="EMBL/GenBank/DDBJ databases">
        <authorList>
            <person name="Nowell W R."/>
        </authorList>
    </citation>
    <scope>NUCLEOTIDE SEQUENCE</scope>
</reference>
<dbReference type="EMBL" id="CAJOBO010002204">
    <property type="protein sequence ID" value="CAF4437468.1"/>
    <property type="molecule type" value="Genomic_DNA"/>
</dbReference>
<accession>A0A820RGI3</accession>
<proteinExistence type="predicted"/>
<dbReference type="AlphaFoldDB" id="A0A820RGI3"/>
<comment type="caution">
    <text evidence="1">The sequence shown here is derived from an EMBL/GenBank/DDBJ whole genome shotgun (WGS) entry which is preliminary data.</text>
</comment>
<name>A0A820RGI3_9BILA</name>
<protein>
    <submittedName>
        <fullName evidence="1">Uncharacterized protein</fullName>
    </submittedName>
</protein>
<organism evidence="1 2">
    <name type="scientific">Rotaria socialis</name>
    <dbReference type="NCBI Taxonomy" id="392032"/>
    <lineage>
        <taxon>Eukaryota</taxon>
        <taxon>Metazoa</taxon>
        <taxon>Spiralia</taxon>
        <taxon>Gnathifera</taxon>
        <taxon>Rotifera</taxon>
        <taxon>Eurotatoria</taxon>
        <taxon>Bdelloidea</taxon>
        <taxon>Philodinida</taxon>
        <taxon>Philodinidae</taxon>
        <taxon>Rotaria</taxon>
    </lineage>
</organism>